<evidence type="ECO:0000313" key="3">
    <source>
        <dbReference type="EMBL" id="CAF1573589.1"/>
    </source>
</evidence>
<organism evidence="3 4">
    <name type="scientific">Rotaria sordida</name>
    <dbReference type="NCBI Taxonomy" id="392033"/>
    <lineage>
        <taxon>Eukaryota</taxon>
        <taxon>Metazoa</taxon>
        <taxon>Spiralia</taxon>
        <taxon>Gnathifera</taxon>
        <taxon>Rotifera</taxon>
        <taxon>Eurotatoria</taxon>
        <taxon>Bdelloidea</taxon>
        <taxon>Philodinida</taxon>
        <taxon>Philodinidae</taxon>
        <taxon>Rotaria</taxon>
    </lineage>
</organism>
<evidence type="ECO:0000313" key="2">
    <source>
        <dbReference type="EMBL" id="CAF0869122.1"/>
    </source>
</evidence>
<keyword evidence="4" id="KW-1185">Reference proteome</keyword>
<dbReference type="Pfam" id="PF21071">
    <property type="entry name" value="LARP1_HEAT"/>
    <property type="match status" value="1"/>
</dbReference>
<dbReference type="Proteomes" id="UP000663870">
    <property type="component" value="Unassembled WGS sequence"/>
</dbReference>
<comment type="similarity">
    <text evidence="1">Belongs to the prohibitin family.</text>
</comment>
<dbReference type="PANTHER" id="PTHR23222:SF0">
    <property type="entry name" value="PROHIBITIN 1"/>
    <property type="match status" value="1"/>
</dbReference>
<dbReference type="GO" id="GO:0016020">
    <property type="term" value="C:membrane"/>
    <property type="evidence" value="ECO:0007669"/>
    <property type="project" value="InterPro"/>
</dbReference>
<evidence type="ECO:0000313" key="4">
    <source>
        <dbReference type="Proteomes" id="UP000663870"/>
    </source>
</evidence>
<dbReference type="AlphaFoldDB" id="A0A815YQG2"/>
<dbReference type="SMART" id="SM00684">
    <property type="entry name" value="DM15"/>
    <property type="match status" value="2"/>
</dbReference>
<dbReference type="EMBL" id="CAJNOH010000101">
    <property type="protein sequence ID" value="CAF0869122.1"/>
    <property type="molecule type" value="Genomic_DNA"/>
</dbReference>
<dbReference type="GO" id="GO:0048255">
    <property type="term" value="P:mRNA stabilization"/>
    <property type="evidence" value="ECO:0007669"/>
    <property type="project" value="InterPro"/>
</dbReference>
<proteinExistence type="inferred from homology"/>
<evidence type="ECO:0000256" key="1">
    <source>
        <dbReference type="ARBA" id="ARBA00009658"/>
    </source>
</evidence>
<dbReference type="GO" id="GO:0007005">
    <property type="term" value="P:mitochondrion organization"/>
    <property type="evidence" value="ECO:0007669"/>
    <property type="project" value="TreeGrafter"/>
</dbReference>
<dbReference type="GO" id="GO:0005739">
    <property type="term" value="C:mitochondrion"/>
    <property type="evidence" value="ECO:0007669"/>
    <property type="project" value="TreeGrafter"/>
</dbReference>
<reference evidence="3" key="1">
    <citation type="submission" date="2021-02" db="EMBL/GenBank/DDBJ databases">
        <authorList>
            <person name="Nowell W R."/>
        </authorList>
    </citation>
    <scope>NUCLEOTIDE SEQUENCE</scope>
</reference>
<dbReference type="EMBL" id="CAJNOL010003774">
    <property type="protein sequence ID" value="CAF1573589.1"/>
    <property type="molecule type" value="Genomic_DNA"/>
</dbReference>
<sequence>MHLYIISFNEYYRKLMNFNRTSYNKSHCNLIHFYVISFNEYYGKPMHFNHENNSNSYDFYGSTLVEISQFQHPSRTLLQQNGFTQQIYLKYEQECLDDMCVECLFRFYTYDIEKHFRQHVFEDFQQVTLCDHETDQLYGLEKFWAFLKYSRQKPKINPKLEEILKNYKNLEDFRVDGASFPQQFFPTKSNYTFEAIAAAVAKNSDTSNSLKPNEEFGVLGRIGIGLAIVGGVINFDGGHRNIIFDRFQGIKLDVIEEGTHFMISWLHRPIIFDIRTRPRSVPSITEIKNLQTINITLRILYRPRAELLPKIFCKFGELLIERAAQFGLLLDDISITHLIFRSEFTSPVELKQVGQQDVEKQRFLVEKVSRQANVIAEEGDARAADLIGKALDEAGNGLIKLRRIEATEGIANQLSKSRNSVYLPHGPQMLLNITGA</sequence>
<dbReference type="GO" id="GO:0000339">
    <property type="term" value="F:RNA cap binding"/>
    <property type="evidence" value="ECO:0007669"/>
    <property type="project" value="InterPro"/>
</dbReference>
<dbReference type="PRINTS" id="PR00679">
    <property type="entry name" value="PROHIBITIN"/>
</dbReference>
<protein>
    <recommendedName>
        <fullName evidence="5">Prohibitin</fullName>
    </recommendedName>
</protein>
<dbReference type="Proteomes" id="UP000663854">
    <property type="component" value="Unassembled WGS sequence"/>
</dbReference>
<name>A0A815YQG2_9BILA</name>
<dbReference type="CDD" id="cd03401">
    <property type="entry name" value="SPFH_prohibitin"/>
    <property type="match status" value="1"/>
</dbReference>
<evidence type="ECO:0008006" key="5">
    <source>
        <dbReference type="Google" id="ProtNLM"/>
    </source>
</evidence>
<accession>A0A815YQG2</accession>
<comment type="caution">
    <text evidence="3">The sequence shown here is derived from an EMBL/GenBank/DDBJ whole genome shotgun (WGS) entry which is preliminary data.</text>
</comment>
<dbReference type="InterPro" id="IPR000163">
    <property type="entry name" value="Prohibitin"/>
</dbReference>
<dbReference type="PANTHER" id="PTHR23222">
    <property type="entry name" value="PROHIBITIN"/>
    <property type="match status" value="1"/>
</dbReference>
<dbReference type="InterPro" id="IPR006607">
    <property type="entry name" value="DM15"/>
</dbReference>
<gene>
    <name evidence="3" type="ORF">JXQ802_LOCUS45451</name>
    <name evidence="2" type="ORF">PYM288_LOCUS7953</name>
</gene>